<sequence length="145" mass="15095">MSYGWNHCYPNCTPVTVTLQPPPFTMNIPSTSLCCPEQYVCVDPCRPCSPSVCSPVACSPTVCAPSMCAPSVCASSMCAPSVCGPSPCGPAPCGPASCSPASYGPMVCGPGLNRNRFSSCYTSCSLPSRKCLPRVQSICDPCTKY</sequence>
<evidence type="ECO:0000313" key="1">
    <source>
        <dbReference type="EMBL" id="KAK9391014.1"/>
    </source>
</evidence>
<dbReference type="Proteomes" id="UP001474421">
    <property type="component" value="Unassembled WGS sequence"/>
</dbReference>
<proteinExistence type="predicted"/>
<gene>
    <name evidence="1" type="ORF">NXF25_018344</name>
</gene>
<reference evidence="1 2" key="1">
    <citation type="journal article" date="2024" name="Proc. Natl. Acad. Sci. U.S.A.">
        <title>The genetic regulatory architecture and epigenomic basis for age-related changes in rattlesnake venom.</title>
        <authorList>
            <person name="Hogan M.P."/>
            <person name="Holding M.L."/>
            <person name="Nystrom G.S."/>
            <person name="Colston T.J."/>
            <person name="Bartlett D.A."/>
            <person name="Mason A.J."/>
            <person name="Ellsworth S.A."/>
            <person name="Rautsaw R.M."/>
            <person name="Lawrence K.C."/>
            <person name="Strickland J.L."/>
            <person name="He B."/>
            <person name="Fraser P."/>
            <person name="Margres M.J."/>
            <person name="Gilbert D.M."/>
            <person name="Gibbs H.L."/>
            <person name="Parkinson C.L."/>
            <person name="Rokyta D.R."/>
        </authorList>
    </citation>
    <scope>NUCLEOTIDE SEQUENCE [LARGE SCALE GENOMIC DNA]</scope>
    <source>
        <strain evidence="1">DRR0105</strain>
    </source>
</reference>
<evidence type="ECO:0000313" key="2">
    <source>
        <dbReference type="Proteomes" id="UP001474421"/>
    </source>
</evidence>
<name>A0AAW1ANE4_CROAD</name>
<dbReference type="AlphaFoldDB" id="A0AAW1ANE4"/>
<keyword evidence="2" id="KW-1185">Reference proteome</keyword>
<protein>
    <submittedName>
        <fullName evidence="1">KRTAP10-8: Keratin-associated protein 10-8</fullName>
    </submittedName>
</protein>
<comment type="caution">
    <text evidence="1">The sequence shown here is derived from an EMBL/GenBank/DDBJ whole genome shotgun (WGS) entry which is preliminary data.</text>
</comment>
<accession>A0AAW1ANE4</accession>
<dbReference type="EMBL" id="JAOTOJ010000019">
    <property type="protein sequence ID" value="KAK9391014.1"/>
    <property type="molecule type" value="Genomic_DNA"/>
</dbReference>
<organism evidence="1 2">
    <name type="scientific">Crotalus adamanteus</name>
    <name type="common">Eastern diamondback rattlesnake</name>
    <dbReference type="NCBI Taxonomy" id="8729"/>
    <lineage>
        <taxon>Eukaryota</taxon>
        <taxon>Metazoa</taxon>
        <taxon>Chordata</taxon>
        <taxon>Craniata</taxon>
        <taxon>Vertebrata</taxon>
        <taxon>Euteleostomi</taxon>
        <taxon>Lepidosauria</taxon>
        <taxon>Squamata</taxon>
        <taxon>Bifurcata</taxon>
        <taxon>Unidentata</taxon>
        <taxon>Episquamata</taxon>
        <taxon>Toxicofera</taxon>
        <taxon>Serpentes</taxon>
        <taxon>Colubroidea</taxon>
        <taxon>Viperidae</taxon>
        <taxon>Crotalinae</taxon>
        <taxon>Crotalus</taxon>
    </lineage>
</organism>